<dbReference type="GeneID" id="71988523"/>
<gene>
    <name evidence="3" type="ORF">CLAFUR5_08645</name>
</gene>
<dbReference type="KEGG" id="ffu:CLAFUR5_08645"/>
<dbReference type="AlphaFoldDB" id="A0A9Q8LC26"/>
<organism evidence="3 4">
    <name type="scientific">Passalora fulva</name>
    <name type="common">Tomato leaf mold</name>
    <name type="synonym">Cladosporium fulvum</name>
    <dbReference type="NCBI Taxonomy" id="5499"/>
    <lineage>
        <taxon>Eukaryota</taxon>
        <taxon>Fungi</taxon>
        <taxon>Dikarya</taxon>
        <taxon>Ascomycota</taxon>
        <taxon>Pezizomycotina</taxon>
        <taxon>Dothideomycetes</taxon>
        <taxon>Dothideomycetidae</taxon>
        <taxon>Mycosphaerellales</taxon>
        <taxon>Mycosphaerellaceae</taxon>
        <taxon>Fulvia</taxon>
    </lineage>
</organism>
<dbReference type="PANTHER" id="PTHR38795:SF1">
    <property type="entry name" value="DUF6604 DOMAIN-CONTAINING PROTEIN"/>
    <property type="match status" value="1"/>
</dbReference>
<keyword evidence="4" id="KW-1185">Reference proteome</keyword>
<dbReference type="Pfam" id="PF20253">
    <property type="entry name" value="DUF6604"/>
    <property type="match status" value="1"/>
</dbReference>
<feature type="domain" description="DUF6604" evidence="2">
    <location>
        <begin position="8"/>
        <end position="216"/>
    </location>
</feature>
<name>A0A9Q8LC26_PASFU</name>
<evidence type="ECO:0000313" key="3">
    <source>
        <dbReference type="EMBL" id="UJO14751.1"/>
    </source>
</evidence>
<sequence length="762" mass="85437">MDSDRYIQYKSETKHIAKWLVKTSPRGTRSIISVDKGEGSQTVRLATHQMRELARAIAQEAMTAKKLPSGIDITLTVLQSVLRDRRECALFYRQFDNKGGDGLQRKDGHQHFIDVLSSILEKLVDINKALSPRRQTADDLGTVSVAPVNIFDLICADYGDDNATSEEESYASPAPRHATSKRDEDEFDIEDDAGDIRQVLFRFFRSVAETRRIITETAIDILRREAHKLTLFHAELESFDHIANLLPMAIDVTSGTSYEAPRSIFDHEDGEDQDDTASGDAACISAYLTISVLRHTLQEDRKRSSVKLSYLNYINAAHPVAELLACSDSFTISYAAFLQDKKLRIDLLLVIMCFNMPREQLLGAKGIVLGSEPYQKPAASLKFLLEQFPVLTGCYARSLSQLAYLDGNTLCNTDDVVFSMAHLFDVCYHHQWLGFTDELWPDLSTTAVRGMRENTGLLKIVKDTDPTPGFSMAKDFAIASGLQANHQTKLRSVNEGRTQDLPNKKTLAIRVLREVDSAAATGPRYQPIGLIWLRGIEQKKLVKKLSTPELLSAIAKILPFQEHQLRLNAQSVWLLACVVPSKVRKRLQEEFPQLYAEADDQCGSYKRLVNASLWDNALREDYMLMGESTRHLSEMPPNVLRAVAEAIQQQIKDRDRFATERAKATAAEGYITAEGLRDLQEELRHARRYTSKCDLKLRGSIMSVGSQEDGRKVETVAESSEGPRDEKKTAVPKKVTKAEKRAAAKAIKEAAKDATKQEEIGR</sequence>
<reference evidence="3" key="2">
    <citation type="journal article" date="2022" name="Microb. Genom.">
        <title>A chromosome-scale genome assembly of the tomato pathogen Cladosporium fulvum reveals a compartmentalized genome architecture and the presence of a dispensable chromosome.</title>
        <authorList>
            <person name="Zaccaron A.Z."/>
            <person name="Chen L.H."/>
            <person name="Samaras A."/>
            <person name="Stergiopoulos I."/>
        </authorList>
    </citation>
    <scope>NUCLEOTIDE SEQUENCE</scope>
    <source>
        <strain evidence="3">Race5_Kim</strain>
    </source>
</reference>
<proteinExistence type="predicted"/>
<evidence type="ECO:0000256" key="1">
    <source>
        <dbReference type="SAM" id="MobiDB-lite"/>
    </source>
</evidence>
<reference evidence="3" key="1">
    <citation type="submission" date="2021-12" db="EMBL/GenBank/DDBJ databases">
        <authorList>
            <person name="Zaccaron A."/>
            <person name="Stergiopoulos I."/>
        </authorList>
    </citation>
    <scope>NUCLEOTIDE SEQUENCE</scope>
    <source>
        <strain evidence="3">Race5_Kim</strain>
    </source>
</reference>
<dbReference type="OrthoDB" id="3640263at2759"/>
<dbReference type="InterPro" id="IPR046539">
    <property type="entry name" value="DUF6604"/>
</dbReference>
<dbReference type="EMBL" id="CP090165">
    <property type="protein sequence ID" value="UJO14751.1"/>
    <property type="molecule type" value="Genomic_DNA"/>
</dbReference>
<feature type="region of interest" description="Disordered" evidence="1">
    <location>
        <begin position="706"/>
        <end position="739"/>
    </location>
</feature>
<feature type="compositionally biased region" description="Basic and acidic residues" evidence="1">
    <location>
        <begin position="708"/>
        <end position="729"/>
    </location>
</feature>
<dbReference type="RefSeq" id="XP_047759117.1">
    <property type="nucleotide sequence ID" value="XM_047907793.1"/>
</dbReference>
<accession>A0A9Q8LC26</accession>
<evidence type="ECO:0000313" key="4">
    <source>
        <dbReference type="Proteomes" id="UP000756132"/>
    </source>
</evidence>
<evidence type="ECO:0000259" key="2">
    <source>
        <dbReference type="Pfam" id="PF20253"/>
    </source>
</evidence>
<dbReference type="Proteomes" id="UP000756132">
    <property type="component" value="Chromosome 3"/>
</dbReference>
<dbReference type="PANTHER" id="PTHR38795">
    <property type="entry name" value="DUF6604 DOMAIN-CONTAINING PROTEIN"/>
    <property type="match status" value="1"/>
</dbReference>
<protein>
    <recommendedName>
        <fullName evidence="2">DUF6604 domain-containing protein</fullName>
    </recommendedName>
</protein>
<feature type="region of interest" description="Disordered" evidence="1">
    <location>
        <begin position="164"/>
        <end position="188"/>
    </location>
</feature>